<organism evidence="2 3">
    <name type="scientific">Soonwooa buanensis</name>
    <dbReference type="NCBI Taxonomy" id="619805"/>
    <lineage>
        <taxon>Bacteria</taxon>
        <taxon>Pseudomonadati</taxon>
        <taxon>Bacteroidota</taxon>
        <taxon>Flavobacteriia</taxon>
        <taxon>Flavobacteriales</taxon>
        <taxon>Weeksellaceae</taxon>
        <taxon>Chryseobacterium group</taxon>
        <taxon>Soonwooa</taxon>
    </lineage>
</organism>
<name>A0A1T5CVX8_9FLAO</name>
<keyword evidence="1" id="KW-0175">Coiled coil</keyword>
<accession>A0A1T5CVX8</accession>
<evidence type="ECO:0008006" key="4">
    <source>
        <dbReference type="Google" id="ProtNLM"/>
    </source>
</evidence>
<reference evidence="2 3" key="1">
    <citation type="submission" date="2017-02" db="EMBL/GenBank/DDBJ databases">
        <authorList>
            <person name="Peterson S.W."/>
        </authorList>
    </citation>
    <scope>NUCLEOTIDE SEQUENCE [LARGE SCALE GENOMIC DNA]</scope>
    <source>
        <strain evidence="2 3">DSM 22323</strain>
    </source>
</reference>
<dbReference type="Proteomes" id="UP000191112">
    <property type="component" value="Unassembled WGS sequence"/>
</dbReference>
<evidence type="ECO:0000313" key="3">
    <source>
        <dbReference type="Proteomes" id="UP000191112"/>
    </source>
</evidence>
<dbReference type="RefSeq" id="WP_079665696.1">
    <property type="nucleotide sequence ID" value="NZ_FUYZ01000001.1"/>
</dbReference>
<dbReference type="AlphaFoldDB" id="A0A1T5CVX8"/>
<dbReference type="STRING" id="619805.SAMN05660477_00408"/>
<dbReference type="EMBL" id="FUYZ01000001">
    <property type="protein sequence ID" value="SKB63665.1"/>
    <property type="molecule type" value="Genomic_DNA"/>
</dbReference>
<sequence>MAKKGRLTKDEKERLQEHAKLLYTRDNITIQKELAERVGVTEKTIGEWIKDLGWEKLKRNFVLTREEQLANLLDELEELNTAIKNKKEGERFADSKEANVRRFLIRDIKDLETKALLPEIISALTQFLDFVRRNDLSDAQMISKYVDSFIKSKLR</sequence>
<evidence type="ECO:0000313" key="2">
    <source>
        <dbReference type="EMBL" id="SKB63665.1"/>
    </source>
</evidence>
<gene>
    <name evidence="2" type="ORF">SAMN05660477_00408</name>
</gene>
<proteinExistence type="predicted"/>
<evidence type="ECO:0000256" key="1">
    <source>
        <dbReference type="SAM" id="Coils"/>
    </source>
</evidence>
<protein>
    <recommendedName>
        <fullName evidence="4">Phage terminase small subunit</fullName>
    </recommendedName>
</protein>
<dbReference type="OrthoDB" id="961372at2"/>
<keyword evidence="3" id="KW-1185">Reference proteome</keyword>
<feature type="coiled-coil region" evidence="1">
    <location>
        <begin position="62"/>
        <end position="89"/>
    </location>
</feature>